<comment type="similarity">
    <text evidence="1">Belongs to the glycosyl hydrolase 29 family.</text>
</comment>
<evidence type="ECO:0000313" key="10">
    <source>
        <dbReference type="Proteomes" id="UP001596496"/>
    </source>
</evidence>
<dbReference type="EC" id="3.2.1.51" evidence="2"/>
<dbReference type="EMBL" id="JBHTCG010000018">
    <property type="protein sequence ID" value="MFC7385358.1"/>
    <property type="molecule type" value="Genomic_DNA"/>
</dbReference>
<evidence type="ECO:0000256" key="2">
    <source>
        <dbReference type="ARBA" id="ARBA00012662"/>
    </source>
</evidence>
<keyword evidence="4" id="KW-0378">Hydrolase</keyword>
<feature type="region of interest" description="Disordered" evidence="6">
    <location>
        <begin position="345"/>
        <end position="365"/>
    </location>
</feature>
<feature type="compositionally biased region" description="Basic and acidic residues" evidence="6">
    <location>
        <begin position="350"/>
        <end position="365"/>
    </location>
</feature>
<feature type="domain" description="Glycoside hydrolase family 29 N-terminal" evidence="8">
    <location>
        <begin position="102"/>
        <end position="281"/>
    </location>
</feature>
<name>A0ABW2PCA4_9ACTN</name>
<dbReference type="SMART" id="SM00812">
    <property type="entry name" value="Alpha_L_fucos"/>
    <property type="match status" value="1"/>
</dbReference>
<dbReference type="Gene3D" id="3.20.20.80">
    <property type="entry name" value="Glycosidases"/>
    <property type="match status" value="1"/>
</dbReference>
<protein>
    <recommendedName>
        <fullName evidence="2">alpha-L-fucosidase</fullName>
        <ecNumber evidence="2">3.2.1.51</ecNumber>
    </recommendedName>
</protein>
<dbReference type="RefSeq" id="WP_380829301.1">
    <property type="nucleotide sequence ID" value="NZ_JBHTCG010000018.1"/>
</dbReference>
<comment type="caution">
    <text evidence="9">The sequence shown here is derived from an EMBL/GenBank/DDBJ whole genome shotgun (WGS) entry which is preliminary data.</text>
</comment>
<keyword evidence="3 7" id="KW-0732">Signal</keyword>
<sequence length="365" mass="39071">MDSQDLHGSASRMRGRAKRALTAVSVLSLVLSPLSPAAPAFAATVQVASVASSDSPATIIAKAADIVPSSRQMAWQRLEQYNFIHFGINTFTGREWGTGTENPNSFQPSSLNTDQWAASIKSAGFKGAILTAKHHDGFLLFPSKYSSFGVASSSWSSGRGDVVKNFTDSMHKYGLKVGLYVSPADLHENQSGGKFANGSRSRQVTIPSDSSSVVNGVTFTFTSDDYNTYFENTLYELMTRYGTIDELWWDGANPTGRNQPYNFSDWAAMARRLQPNAVMENDGGPDVRWVGNENGYARTSEWSVVPTNGNASTAADSVLSVPGGGIPLGVGSDLAGKQVICGRGLTSSGDGHDGNRGCRRPHVDH</sequence>
<evidence type="ECO:0000256" key="6">
    <source>
        <dbReference type="SAM" id="MobiDB-lite"/>
    </source>
</evidence>
<gene>
    <name evidence="9" type="ORF">ACFQSB_24340</name>
</gene>
<reference evidence="10" key="1">
    <citation type="journal article" date="2019" name="Int. J. Syst. Evol. Microbiol.">
        <title>The Global Catalogue of Microorganisms (GCM) 10K type strain sequencing project: providing services to taxonomists for standard genome sequencing and annotation.</title>
        <authorList>
            <consortium name="The Broad Institute Genomics Platform"/>
            <consortium name="The Broad Institute Genome Sequencing Center for Infectious Disease"/>
            <person name="Wu L."/>
            <person name="Ma J."/>
        </authorList>
    </citation>
    <scope>NUCLEOTIDE SEQUENCE [LARGE SCALE GENOMIC DNA]</scope>
    <source>
        <strain evidence="10">CECT 7649</strain>
    </source>
</reference>
<dbReference type="InterPro" id="IPR000933">
    <property type="entry name" value="Glyco_hydro_29"/>
</dbReference>
<accession>A0ABW2PCA4</accession>
<dbReference type="PANTHER" id="PTHR10030:SF37">
    <property type="entry name" value="ALPHA-L-FUCOSIDASE-RELATED"/>
    <property type="match status" value="1"/>
</dbReference>
<evidence type="ECO:0000313" key="9">
    <source>
        <dbReference type="EMBL" id="MFC7385358.1"/>
    </source>
</evidence>
<evidence type="ECO:0000256" key="5">
    <source>
        <dbReference type="ARBA" id="ARBA00023295"/>
    </source>
</evidence>
<evidence type="ECO:0000256" key="1">
    <source>
        <dbReference type="ARBA" id="ARBA00007951"/>
    </source>
</evidence>
<organism evidence="9 10">
    <name type="scientific">Sphaerisporangium rhizosphaerae</name>
    <dbReference type="NCBI Taxonomy" id="2269375"/>
    <lineage>
        <taxon>Bacteria</taxon>
        <taxon>Bacillati</taxon>
        <taxon>Actinomycetota</taxon>
        <taxon>Actinomycetes</taxon>
        <taxon>Streptosporangiales</taxon>
        <taxon>Streptosporangiaceae</taxon>
        <taxon>Sphaerisporangium</taxon>
    </lineage>
</organism>
<feature type="non-terminal residue" evidence="9">
    <location>
        <position position="365"/>
    </location>
</feature>
<keyword evidence="5" id="KW-0326">Glycosidase</keyword>
<feature type="signal peptide" evidence="7">
    <location>
        <begin position="1"/>
        <end position="42"/>
    </location>
</feature>
<dbReference type="InterPro" id="IPR057739">
    <property type="entry name" value="Glyco_hydro_29_N"/>
</dbReference>
<evidence type="ECO:0000259" key="8">
    <source>
        <dbReference type="Pfam" id="PF01120"/>
    </source>
</evidence>
<dbReference type="Proteomes" id="UP001596496">
    <property type="component" value="Unassembled WGS sequence"/>
</dbReference>
<keyword evidence="10" id="KW-1185">Reference proteome</keyword>
<evidence type="ECO:0000256" key="4">
    <source>
        <dbReference type="ARBA" id="ARBA00022801"/>
    </source>
</evidence>
<dbReference type="Pfam" id="PF01120">
    <property type="entry name" value="Alpha_L_fucos"/>
    <property type="match status" value="1"/>
</dbReference>
<proteinExistence type="inferred from homology"/>
<dbReference type="InterPro" id="IPR017853">
    <property type="entry name" value="GH"/>
</dbReference>
<feature type="chain" id="PRO_5045103564" description="alpha-L-fucosidase" evidence="7">
    <location>
        <begin position="43"/>
        <end position="365"/>
    </location>
</feature>
<dbReference type="SUPFAM" id="SSF51445">
    <property type="entry name" value="(Trans)glycosidases"/>
    <property type="match status" value="1"/>
</dbReference>
<evidence type="ECO:0000256" key="7">
    <source>
        <dbReference type="SAM" id="SignalP"/>
    </source>
</evidence>
<evidence type="ECO:0000256" key="3">
    <source>
        <dbReference type="ARBA" id="ARBA00022729"/>
    </source>
</evidence>
<dbReference type="PANTHER" id="PTHR10030">
    <property type="entry name" value="ALPHA-L-FUCOSIDASE"/>
    <property type="match status" value="1"/>
</dbReference>